<name>A0ABR9VLJ1_9CYAN</name>
<reference evidence="1 2" key="1">
    <citation type="submission" date="2020-10" db="EMBL/GenBank/DDBJ databases">
        <authorList>
            <person name="Castelo-Branco R."/>
            <person name="Eusebio N."/>
            <person name="Adriana R."/>
            <person name="Vieira A."/>
            <person name="Brugerolle De Fraissinette N."/>
            <person name="Rezende De Castro R."/>
            <person name="Schneider M.P."/>
            <person name="Vasconcelos V."/>
            <person name="Leao P.N."/>
        </authorList>
    </citation>
    <scope>NUCLEOTIDE SEQUENCE [LARGE SCALE GENOMIC DNA]</scope>
    <source>
        <strain evidence="1 2">LEGE 00250</strain>
    </source>
</reference>
<sequence>MIFNRHSIDVMLYIYIDRCIRRDVNLLELYKEGRSDFSDYKGYKIRNLTRTERGNIEYIEERNAELCHQNLRGIILSGSTLDFANLQGSDLSDAKLIGAILRCAELQNTNLSGADLSDSDLCSGHLENSNLRDAVLRGAILKFAKLQNTNLSGADLSGSDLHGGYLENANFSGAKLRGTNLKGVKLENTDFSGADLTDACLDHTCLKGMIIRHLRKLSNLHHNCF</sequence>
<dbReference type="Proteomes" id="UP000606776">
    <property type="component" value="Unassembled WGS sequence"/>
</dbReference>
<organism evidence="1 2">
    <name type="scientific">Sphaerospermopsis aphanizomenoides LEGE 00250</name>
    <dbReference type="NCBI Taxonomy" id="2777972"/>
    <lineage>
        <taxon>Bacteria</taxon>
        <taxon>Bacillati</taxon>
        <taxon>Cyanobacteriota</taxon>
        <taxon>Cyanophyceae</taxon>
        <taxon>Nostocales</taxon>
        <taxon>Aphanizomenonaceae</taxon>
        <taxon>Sphaerospermopsis</taxon>
        <taxon>Sphaerospermopsis aphanizomenoides</taxon>
    </lineage>
</organism>
<dbReference type="PANTHER" id="PTHR14136:SF17">
    <property type="entry name" value="BTB_POZ DOMAIN-CONTAINING PROTEIN KCTD9"/>
    <property type="match status" value="1"/>
</dbReference>
<evidence type="ECO:0000313" key="1">
    <source>
        <dbReference type="EMBL" id="MBE9239347.1"/>
    </source>
</evidence>
<accession>A0ABR9VLJ1</accession>
<dbReference type="SUPFAM" id="SSF141571">
    <property type="entry name" value="Pentapeptide repeat-like"/>
    <property type="match status" value="1"/>
</dbReference>
<dbReference type="PANTHER" id="PTHR14136">
    <property type="entry name" value="BTB_POZ DOMAIN-CONTAINING PROTEIN KCTD9"/>
    <property type="match status" value="1"/>
</dbReference>
<comment type="caution">
    <text evidence="1">The sequence shown here is derived from an EMBL/GenBank/DDBJ whole genome shotgun (WGS) entry which is preliminary data.</text>
</comment>
<dbReference type="InterPro" id="IPR001646">
    <property type="entry name" value="5peptide_repeat"/>
</dbReference>
<gene>
    <name evidence="1" type="ORF">IQ227_25920</name>
</gene>
<evidence type="ECO:0000313" key="2">
    <source>
        <dbReference type="Proteomes" id="UP000606776"/>
    </source>
</evidence>
<dbReference type="EMBL" id="JADEWB010000344">
    <property type="protein sequence ID" value="MBE9239347.1"/>
    <property type="molecule type" value="Genomic_DNA"/>
</dbReference>
<keyword evidence="2" id="KW-1185">Reference proteome</keyword>
<protein>
    <submittedName>
        <fullName evidence="1">Pentapeptide repeat-containing protein</fullName>
    </submittedName>
</protein>
<dbReference type="Pfam" id="PF00805">
    <property type="entry name" value="Pentapeptide"/>
    <property type="match status" value="2"/>
</dbReference>
<proteinExistence type="predicted"/>
<dbReference type="Gene3D" id="2.160.20.80">
    <property type="entry name" value="E3 ubiquitin-protein ligase SopA"/>
    <property type="match status" value="1"/>
</dbReference>
<dbReference type="InterPro" id="IPR051082">
    <property type="entry name" value="Pentapeptide-BTB/POZ_domain"/>
</dbReference>